<keyword evidence="3" id="KW-1185">Reference proteome</keyword>
<dbReference type="EMBL" id="CP000821">
    <property type="protein sequence ID" value="ABV36877.1"/>
    <property type="molecule type" value="Genomic_DNA"/>
</dbReference>
<dbReference type="InterPro" id="IPR036705">
    <property type="entry name" value="Ribosyl_crysJ1_sf"/>
</dbReference>
<name>A8FVK4_SHESH</name>
<dbReference type="STRING" id="425104.Ssed_2268"/>
<keyword evidence="1" id="KW-0460">Magnesium</keyword>
<feature type="binding site" evidence="1">
    <location>
        <position position="59"/>
    </location>
    <ligand>
        <name>Mg(2+)</name>
        <dbReference type="ChEBI" id="CHEBI:18420"/>
        <label>1</label>
    </ligand>
</feature>
<feature type="binding site" evidence="1">
    <location>
        <position position="270"/>
    </location>
    <ligand>
        <name>Mg(2+)</name>
        <dbReference type="ChEBI" id="CHEBI:18420"/>
        <label>1</label>
    </ligand>
</feature>
<comment type="cofactor">
    <cofactor evidence="1">
        <name>Mg(2+)</name>
        <dbReference type="ChEBI" id="CHEBI:18420"/>
    </cofactor>
    <text evidence="1">Binds 2 magnesium ions per subunit.</text>
</comment>
<keyword evidence="1" id="KW-0479">Metal-binding</keyword>
<dbReference type="Pfam" id="PF03747">
    <property type="entry name" value="ADP_ribosyl_GH"/>
    <property type="match status" value="1"/>
</dbReference>
<proteinExistence type="predicted"/>
<dbReference type="Proteomes" id="UP000002015">
    <property type="component" value="Chromosome"/>
</dbReference>
<feature type="binding site" evidence="1">
    <location>
        <position position="57"/>
    </location>
    <ligand>
        <name>Mg(2+)</name>
        <dbReference type="ChEBI" id="CHEBI:18420"/>
        <label>1</label>
    </ligand>
</feature>
<sequence>MNQKSISLVERAKGALLGLALGDALGTTLEFRPKDSYQHLTDMIGGGPFRLKPGQWTDDTAMMLCLADSFIHTGKNDIQDQVARYWSWYQDGLNSCTAECFDIGNTVKNALISYQNDGNAMAGSRSQYSAGNGSLMRIAPVALMYHSASITDAMTAAWFSGATTHGEPRCIQACQLMTFYIHKLLNSESQPPKDELFELPFFLLDTISSEWSEEIKYIALGEYKNKSRQQIKGTGFVVESLEAALWCFYQTNDFESGALLAANLGDDADTTAAIYGQLAGAYYGLSGLPANWLNKLAWKETIEEKAALLITTPMLAHEYTNFSLLKHEI</sequence>
<reference evidence="2 3" key="1">
    <citation type="submission" date="2007-08" db="EMBL/GenBank/DDBJ databases">
        <title>Complete sequence of Shewanella sediminis HAW-EB3.</title>
        <authorList>
            <consortium name="US DOE Joint Genome Institute"/>
            <person name="Copeland A."/>
            <person name="Lucas S."/>
            <person name="Lapidus A."/>
            <person name="Barry K."/>
            <person name="Glavina del Rio T."/>
            <person name="Dalin E."/>
            <person name="Tice H."/>
            <person name="Pitluck S."/>
            <person name="Chertkov O."/>
            <person name="Brettin T."/>
            <person name="Bruce D."/>
            <person name="Detter J.C."/>
            <person name="Han C."/>
            <person name="Schmutz J."/>
            <person name="Larimer F."/>
            <person name="Land M."/>
            <person name="Hauser L."/>
            <person name="Kyrpides N."/>
            <person name="Kim E."/>
            <person name="Zhao J.-S."/>
            <person name="Richardson P."/>
        </authorList>
    </citation>
    <scope>NUCLEOTIDE SEQUENCE [LARGE SCALE GENOMIC DNA]</scope>
    <source>
        <strain evidence="2 3">HAW-EB3</strain>
    </source>
</reference>
<dbReference type="RefSeq" id="WP_012142612.1">
    <property type="nucleotide sequence ID" value="NC_009831.1"/>
</dbReference>
<dbReference type="OrthoDB" id="9798107at2"/>
<dbReference type="KEGG" id="sse:Ssed_2268"/>
<protein>
    <submittedName>
        <fullName evidence="2">ADP-ribosylation/crystallin J1</fullName>
    </submittedName>
</protein>
<feature type="binding site" evidence="1">
    <location>
        <position position="58"/>
    </location>
    <ligand>
        <name>Mg(2+)</name>
        <dbReference type="ChEBI" id="CHEBI:18420"/>
        <label>1</label>
    </ligand>
</feature>
<dbReference type="SUPFAM" id="SSF101478">
    <property type="entry name" value="ADP-ribosylglycohydrolase"/>
    <property type="match status" value="1"/>
</dbReference>
<gene>
    <name evidence="2" type="ordered locus">Ssed_2268</name>
</gene>
<dbReference type="PANTHER" id="PTHR16222">
    <property type="entry name" value="ADP-RIBOSYLGLYCOHYDROLASE"/>
    <property type="match status" value="1"/>
</dbReference>
<dbReference type="Gene3D" id="1.10.4080.10">
    <property type="entry name" value="ADP-ribosylation/Crystallin J1"/>
    <property type="match status" value="1"/>
</dbReference>
<dbReference type="GO" id="GO:0046872">
    <property type="term" value="F:metal ion binding"/>
    <property type="evidence" value="ECO:0007669"/>
    <property type="project" value="UniProtKB-KW"/>
</dbReference>
<evidence type="ECO:0000313" key="3">
    <source>
        <dbReference type="Proteomes" id="UP000002015"/>
    </source>
</evidence>
<dbReference type="AlphaFoldDB" id="A8FVK4"/>
<feature type="binding site" evidence="1">
    <location>
        <position position="267"/>
    </location>
    <ligand>
        <name>Mg(2+)</name>
        <dbReference type="ChEBI" id="CHEBI:18420"/>
        <label>1</label>
    </ligand>
</feature>
<dbReference type="InterPro" id="IPR050792">
    <property type="entry name" value="ADP-ribosylglycohydrolase"/>
</dbReference>
<accession>A8FVK4</accession>
<dbReference type="eggNOG" id="COG1397">
    <property type="taxonomic scope" value="Bacteria"/>
</dbReference>
<feature type="binding site" evidence="1">
    <location>
        <position position="269"/>
    </location>
    <ligand>
        <name>Mg(2+)</name>
        <dbReference type="ChEBI" id="CHEBI:18420"/>
        <label>1</label>
    </ligand>
</feature>
<dbReference type="InterPro" id="IPR005502">
    <property type="entry name" value="Ribosyl_crysJ1"/>
</dbReference>
<dbReference type="PANTHER" id="PTHR16222:SF12">
    <property type="entry name" value="ADP-RIBOSYLGLYCOHYDROLASE-RELATED"/>
    <property type="match status" value="1"/>
</dbReference>
<organism evidence="2 3">
    <name type="scientific">Shewanella sediminis (strain HAW-EB3)</name>
    <dbReference type="NCBI Taxonomy" id="425104"/>
    <lineage>
        <taxon>Bacteria</taxon>
        <taxon>Pseudomonadati</taxon>
        <taxon>Pseudomonadota</taxon>
        <taxon>Gammaproteobacteria</taxon>
        <taxon>Alteromonadales</taxon>
        <taxon>Shewanellaceae</taxon>
        <taxon>Shewanella</taxon>
    </lineage>
</organism>
<evidence type="ECO:0000313" key="2">
    <source>
        <dbReference type="EMBL" id="ABV36877.1"/>
    </source>
</evidence>
<evidence type="ECO:0000256" key="1">
    <source>
        <dbReference type="PIRSR" id="PIRSR605502-1"/>
    </source>
</evidence>
<dbReference type="HOGENOM" id="CLU_024566_8_2_6"/>